<feature type="region of interest" description="Disordered" evidence="1">
    <location>
        <begin position="325"/>
        <end position="372"/>
    </location>
</feature>
<protein>
    <submittedName>
        <fullName evidence="3">DUF6612 family protein</fullName>
    </submittedName>
</protein>
<keyword evidence="4" id="KW-1185">Reference proteome</keyword>
<comment type="caution">
    <text evidence="3">The sequence shown here is derived from an EMBL/GenBank/DDBJ whole genome shotgun (WGS) entry which is preliminary data.</text>
</comment>
<feature type="compositionally biased region" description="Polar residues" evidence="1">
    <location>
        <begin position="363"/>
        <end position="372"/>
    </location>
</feature>
<evidence type="ECO:0000256" key="1">
    <source>
        <dbReference type="SAM" id="MobiDB-lite"/>
    </source>
</evidence>
<sequence>MQRILTGMYGLLIVLLLASCMSEADTDENGDSAAPSEEEPDDTEDTEPAKEPEKVMPAGDVLQQSMDKMNDIESYTISTNMNQHLELDGEQTLQNRYRSSTLVNLDPVRYHESSTIEKIQTTAEETNNSFVELERYFTDRGFYMFDSSESRWVQFPEQFNEDFKSFDKSYENPGRILEMIEAYSSNIHIIEGNRHYQLTFSGGEDQTQEIALEMIGMVNTGFSSSMEDMMYMAEMEALTFQLQIDKETFYPKKLKMNLDMNMNNAEGEPNGSDHLVVARYSDFNETERVEIPTDVLNVAEGMELDEFTGFEQMEEFDSVDGMEMEQIYEDDTTESQDDPALDFDLSEHLNDGSGSGENEDTNEQPSSGDSSG</sequence>
<evidence type="ECO:0000313" key="3">
    <source>
        <dbReference type="EMBL" id="MFD2705599.1"/>
    </source>
</evidence>
<dbReference type="PROSITE" id="PS51257">
    <property type="entry name" value="PROKAR_LIPOPROTEIN"/>
    <property type="match status" value="1"/>
</dbReference>
<dbReference type="EMBL" id="JBHUML010000002">
    <property type="protein sequence ID" value="MFD2705599.1"/>
    <property type="molecule type" value="Genomic_DNA"/>
</dbReference>
<proteinExistence type="predicted"/>
<dbReference type="InterPro" id="IPR046720">
    <property type="entry name" value="DUF6612"/>
</dbReference>
<name>A0ABW5T2H3_9BACI</name>
<feature type="compositionally biased region" description="Acidic residues" evidence="1">
    <location>
        <begin position="25"/>
        <end position="46"/>
    </location>
</feature>
<organism evidence="3 4">
    <name type="scientific">Salibacterium lacus</name>
    <dbReference type="NCBI Taxonomy" id="1898109"/>
    <lineage>
        <taxon>Bacteria</taxon>
        <taxon>Bacillati</taxon>
        <taxon>Bacillota</taxon>
        <taxon>Bacilli</taxon>
        <taxon>Bacillales</taxon>
        <taxon>Bacillaceae</taxon>
    </lineage>
</organism>
<gene>
    <name evidence="3" type="ORF">ACFSUB_08970</name>
</gene>
<reference evidence="4" key="1">
    <citation type="journal article" date="2019" name="Int. J. Syst. Evol. Microbiol.">
        <title>The Global Catalogue of Microorganisms (GCM) 10K type strain sequencing project: providing services to taxonomists for standard genome sequencing and annotation.</title>
        <authorList>
            <consortium name="The Broad Institute Genomics Platform"/>
            <consortium name="The Broad Institute Genome Sequencing Center for Infectious Disease"/>
            <person name="Wu L."/>
            <person name="Ma J."/>
        </authorList>
    </citation>
    <scope>NUCLEOTIDE SEQUENCE [LARGE SCALE GENOMIC DNA]</scope>
    <source>
        <strain evidence="4">KCTC 33792</strain>
    </source>
</reference>
<feature type="region of interest" description="Disordered" evidence="1">
    <location>
        <begin position="25"/>
        <end position="57"/>
    </location>
</feature>
<accession>A0ABW5T2H3</accession>
<keyword evidence="2" id="KW-0732">Signal</keyword>
<dbReference type="Pfam" id="PF20316">
    <property type="entry name" value="DUF6612"/>
    <property type="match status" value="1"/>
</dbReference>
<feature type="chain" id="PRO_5045655304" evidence="2">
    <location>
        <begin position="25"/>
        <end position="372"/>
    </location>
</feature>
<evidence type="ECO:0000313" key="4">
    <source>
        <dbReference type="Proteomes" id="UP001597520"/>
    </source>
</evidence>
<feature type="compositionally biased region" description="Acidic residues" evidence="1">
    <location>
        <begin position="325"/>
        <end position="341"/>
    </location>
</feature>
<feature type="signal peptide" evidence="2">
    <location>
        <begin position="1"/>
        <end position="24"/>
    </location>
</feature>
<dbReference type="RefSeq" id="WP_380712848.1">
    <property type="nucleotide sequence ID" value="NZ_JBHUML010000002.1"/>
</dbReference>
<dbReference type="Proteomes" id="UP001597520">
    <property type="component" value="Unassembled WGS sequence"/>
</dbReference>
<evidence type="ECO:0000256" key="2">
    <source>
        <dbReference type="SAM" id="SignalP"/>
    </source>
</evidence>